<evidence type="ECO:0000259" key="1">
    <source>
        <dbReference type="PROSITE" id="PS50181"/>
    </source>
</evidence>
<dbReference type="Pfam" id="PF12937">
    <property type="entry name" value="F-box-like"/>
    <property type="match status" value="1"/>
</dbReference>
<sequence>MGSSLPELNLKRDHQDEIQEDILMEIFSRLPVKTLFQLQSVCRRWNTIINY</sequence>
<dbReference type="InterPro" id="IPR036047">
    <property type="entry name" value="F-box-like_dom_sf"/>
</dbReference>
<dbReference type="Proteomes" id="UP001154282">
    <property type="component" value="Unassembled WGS sequence"/>
</dbReference>
<feature type="non-terminal residue" evidence="2">
    <location>
        <position position="51"/>
    </location>
</feature>
<proteinExistence type="predicted"/>
<protein>
    <recommendedName>
        <fullName evidence="1">F-box domain-containing protein</fullName>
    </recommendedName>
</protein>
<dbReference type="PROSITE" id="PS50181">
    <property type="entry name" value="FBOX"/>
    <property type="match status" value="1"/>
</dbReference>
<name>A0AAV0R243_9ROSI</name>
<dbReference type="InterPro" id="IPR001810">
    <property type="entry name" value="F-box_dom"/>
</dbReference>
<dbReference type="SUPFAM" id="SSF81383">
    <property type="entry name" value="F-box domain"/>
    <property type="match status" value="1"/>
</dbReference>
<dbReference type="AlphaFoldDB" id="A0AAV0R243"/>
<comment type="caution">
    <text evidence="2">The sequence shown here is derived from an EMBL/GenBank/DDBJ whole genome shotgun (WGS) entry which is preliminary data.</text>
</comment>
<feature type="domain" description="F-box" evidence="1">
    <location>
        <begin position="12"/>
        <end position="51"/>
    </location>
</feature>
<dbReference type="Gene3D" id="1.20.1280.50">
    <property type="match status" value="1"/>
</dbReference>
<organism evidence="2 3">
    <name type="scientific">Linum tenue</name>
    <dbReference type="NCBI Taxonomy" id="586396"/>
    <lineage>
        <taxon>Eukaryota</taxon>
        <taxon>Viridiplantae</taxon>
        <taxon>Streptophyta</taxon>
        <taxon>Embryophyta</taxon>
        <taxon>Tracheophyta</taxon>
        <taxon>Spermatophyta</taxon>
        <taxon>Magnoliopsida</taxon>
        <taxon>eudicotyledons</taxon>
        <taxon>Gunneridae</taxon>
        <taxon>Pentapetalae</taxon>
        <taxon>rosids</taxon>
        <taxon>fabids</taxon>
        <taxon>Malpighiales</taxon>
        <taxon>Linaceae</taxon>
        <taxon>Linum</taxon>
    </lineage>
</organism>
<reference evidence="2" key="1">
    <citation type="submission" date="2022-08" db="EMBL/GenBank/DDBJ databases">
        <authorList>
            <person name="Gutierrez-Valencia J."/>
        </authorList>
    </citation>
    <scope>NUCLEOTIDE SEQUENCE</scope>
</reference>
<evidence type="ECO:0000313" key="2">
    <source>
        <dbReference type="EMBL" id="CAI0551479.1"/>
    </source>
</evidence>
<keyword evidence="3" id="KW-1185">Reference proteome</keyword>
<gene>
    <name evidence="2" type="ORF">LITE_LOCUS45991</name>
</gene>
<evidence type="ECO:0000313" key="3">
    <source>
        <dbReference type="Proteomes" id="UP001154282"/>
    </source>
</evidence>
<accession>A0AAV0R243</accession>
<dbReference type="EMBL" id="CAMGYJ010000010">
    <property type="protein sequence ID" value="CAI0551479.1"/>
    <property type="molecule type" value="Genomic_DNA"/>
</dbReference>